<organism evidence="6 7">
    <name type="scientific">Aspergillus saccharolyticus JOP 1030-1</name>
    <dbReference type="NCBI Taxonomy" id="1450539"/>
    <lineage>
        <taxon>Eukaryota</taxon>
        <taxon>Fungi</taxon>
        <taxon>Dikarya</taxon>
        <taxon>Ascomycota</taxon>
        <taxon>Pezizomycotina</taxon>
        <taxon>Eurotiomycetes</taxon>
        <taxon>Eurotiomycetidae</taxon>
        <taxon>Eurotiales</taxon>
        <taxon>Aspergillaceae</taxon>
        <taxon>Aspergillus</taxon>
        <taxon>Aspergillus subgen. Circumdati</taxon>
    </lineage>
</organism>
<dbReference type="InterPro" id="IPR016166">
    <property type="entry name" value="FAD-bd_PCMH"/>
</dbReference>
<evidence type="ECO:0000256" key="2">
    <source>
        <dbReference type="ARBA" id="ARBA00022630"/>
    </source>
</evidence>
<evidence type="ECO:0000256" key="1">
    <source>
        <dbReference type="ARBA" id="ARBA00005466"/>
    </source>
</evidence>
<dbReference type="PANTHER" id="PTHR42973">
    <property type="entry name" value="BINDING OXIDOREDUCTASE, PUTATIVE (AFU_ORTHOLOGUE AFUA_1G17690)-RELATED"/>
    <property type="match status" value="1"/>
</dbReference>
<dbReference type="Gene3D" id="3.40.462.20">
    <property type="match status" value="1"/>
</dbReference>
<name>A0A319ACQ8_9EURO</name>
<evidence type="ECO:0000256" key="3">
    <source>
        <dbReference type="ARBA" id="ARBA00022827"/>
    </source>
</evidence>
<comment type="similarity">
    <text evidence="1">Belongs to the oxygen-dependent FAD-linked oxidoreductase family.</text>
</comment>
<dbReference type="InterPro" id="IPR036318">
    <property type="entry name" value="FAD-bd_PCMH-like_sf"/>
</dbReference>
<gene>
    <name evidence="6" type="ORF">BP01DRAFT_383242</name>
</gene>
<dbReference type="GO" id="GO:0071949">
    <property type="term" value="F:FAD binding"/>
    <property type="evidence" value="ECO:0007669"/>
    <property type="project" value="InterPro"/>
</dbReference>
<dbReference type="InterPro" id="IPR016169">
    <property type="entry name" value="FAD-bd_PCMH_sub2"/>
</dbReference>
<keyword evidence="2" id="KW-0285">Flavoprotein</keyword>
<keyword evidence="3" id="KW-0274">FAD</keyword>
<dbReference type="PANTHER" id="PTHR42973:SF8">
    <property type="entry name" value="FAD-BINDING PCMH-TYPE DOMAIN-CONTAINING PROTEIN"/>
    <property type="match status" value="1"/>
</dbReference>
<accession>A0A319ACQ8</accession>
<dbReference type="AlphaFoldDB" id="A0A319ACQ8"/>
<dbReference type="InterPro" id="IPR006094">
    <property type="entry name" value="Oxid_FAD_bind_N"/>
</dbReference>
<keyword evidence="4" id="KW-0560">Oxidoreductase</keyword>
<protein>
    <submittedName>
        <fullName evidence="6">FAD-binding domain-containing protein</fullName>
    </submittedName>
</protein>
<dbReference type="Gene3D" id="3.30.465.10">
    <property type="match status" value="1"/>
</dbReference>
<dbReference type="Pfam" id="PF01565">
    <property type="entry name" value="FAD_binding_4"/>
    <property type="match status" value="1"/>
</dbReference>
<evidence type="ECO:0000256" key="4">
    <source>
        <dbReference type="ARBA" id="ARBA00023002"/>
    </source>
</evidence>
<dbReference type="GeneID" id="37078641"/>
<keyword evidence="7" id="KW-1185">Reference proteome</keyword>
<dbReference type="EMBL" id="KZ821235">
    <property type="protein sequence ID" value="PYH44672.1"/>
    <property type="molecule type" value="Genomic_DNA"/>
</dbReference>
<reference evidence="6 7" key="1">
    <citation type="submission" date="2016-12" db="EMBL/GenBank/DDBJ databases">
        <title>The genomes of Aspergillus section Nigri reveals drivers in fungal speciation.</title>
        <authorList>
            <consortium name="DOE Joint Genome Institute"/>
            <person name="Vesth T.C."/>
            <person name="Nybo J."/>
            <person name="Theobald S."/>
            <person name="Brandl J."/>
            <person name="Frisvad J.C."/>
            <person name="Nielsen K.F."/>
            <person name="Lyhne E.K."/>
            <person name="Kogle M.E."/>
            <person name="Kuo A."/>
            <person name="Riley R."/>
            <person name="Clum A."/>
            <person name="Nolan M."/>
            <person name="Lipzen A."/>
            <person name="Salamov A."/>
            <person name="Henrissat B."/>
            <person name="Wiebenga A."/>
            <person name="De Vries R.P."/>
            <person name="Grigoriev I.V."/>
            <person name="Mortensen U.H."/>
            <person name="Andersen M.R."/>
            <person name="Baker S.E."/>
        </authorList>
    </citation>
    <scope>NUCLEOTIDE SEQUENCE [LARGE SCALE GENOMIC DNA]</scope>
    <source>
        <strain evidence="6 7">JOP 1030-1</strain>
    </source>
</reference>
<proteinExistence type="inferred from homology"/>
<dbReference type="RefSeq" id="XP_025430654.1">
    <property type="nucleotide sequence ID" value="XM_025577412.1"/>
</dbReference>
<dbReference type="SUPFAM" id="SSF56176">
    <property type="entry name" value="FAD-binding/transporter-associated domain-like"/>
    <property type="match status" value="1"/>
</dbReference>
<evidence type="ECO:0000313" key="6">
    <source>
        <dbReference type="EMBL" id="PYH44672.1"/>
    </source>
</evidence>
<dbReference type="Proteomes" id="UP000248349">
    <property type="component" value="Unassembled WGS sequence"/>
</dbReference>
<sequence length="478" mass="53289">MTRAELTAFDIETELGPLLCESSSIFGPEDPRWLRATLRYEEYLPPQFTVIAEVGCESDVSTVIDYANRNGISFYTFNRGHGWPMTQGNFRGLGIDIHLLSNITVDHERQIALVQGGVETQNLVDTLWKEGFVTPTASCACIGHLGPALGGGHGRYQGLYGLMSDNLVQLNAVLANGTSISVSNDSHPDLFWSMKGAGHNFGVVTSVELKVYPAPTKTWYFRNYFFTKDKLEGLFSELNKLIGNGQPLELDFHFGHYEWNSLISTTDAVLWWSFSYMGPESEAEKYLTPFNNLGPINVVGGAVPYPAMDTATRNGRFSLPCVKGLSKMMSTTGLQQFNVTAFRQVYELFNAYLKKYPALKLSILLLEVYNPAAIRAIDATSSAFPHRADNILALAMPAYPPNLPLEEPAKRLANGILELLMEGQPGRLPTVNVNYAFGWEPLESVYGYEPWRLEKLRAVKAEYDPDNKFSYYVPIVPE</sequence>
<dbReference type="PROSITE" id="PS51387">
    <property type="entry name" value="FAD_PCMH"/>
    <property type="match status" value="1"/>
</dbReference>
<dbReference type="GO" id="GO:0016491">
    <property type="term" value="F:oxidoreductase activity"/>
    <property type="evidence" value="ECO:0007669"/>
    <property type="project" value="UniProtKB-KW"/>
</dbReference>
<dbReference type="OrthoDB" id="9996127at2759"/>
<evidence type="ECO:0000313" key="7">
    <source>
        <dbReference type="Proteomes" id="UP000248349"/>
    </source>
</evidence>
<dbReference type="STRING" id="1450539.A0A319ACQ8"/>
<evidence type="ECO:0000259" key="5">
    <source>
        <dbReference type="PROSITE" id="PS51387"/>
    </source>
</evidence>
<dbReference type="InterPro" id="IPR050416">
    <property type="entry name" value="FAD-linked_Oxidoreductase"/>
</dbReference>
<feature type="domain" description="FAD-binding PCMH-type" evidence="5">
    <location>
        <begin position="43"/>
        <end position="214"/>
    </location>
</feature>